<protein>
    <submittedName>
        <fullName evidence="1">Uncharacterized protein</fullName>
    </submittedName>
</protein>
<name>A0A4E0R542_9GAMM</name>
<sequence>MVPNKKDVYISDQKVASFVLEQVPELWINKVCYKTPYKKHSLTEPSILHPLATGLPTHFWHPP</sequence>
<accession>A0A4E0R542</accession>
<keyword evidence="2" id="KW-1185">Reference proteome</keyword>
<dbReference type="AlphaFoldDB" id="A0A4E0R542"/>
<dbReference type="Proteomes" id="UP000030428">
    <property type="component" value="Unassembled WGS sequence"/>
</dbReference>
<proteinExistence type="predicted"/>
<comment type="caution">
    <text evidence="1">The sequence shown here is derived from an EMBL/GenBank/DDBJ whole genome shotgun (WGS) entry which is preliminary data.</text>
</comment>
<organism evidence="1 2">
    <name type="scientific">Candidatus Thiomargarita nelsonii</name>
    <dbReference type="NCBI Taxonomy" id="1003181"/>
    <lineage>
        <taxon>Bacteria</taxon>
        <taxon>Pseudomonadati</taxon>
        <taxon>Pseudomonadota</taxon>
        <taxon>Gammaproteobacteria</taxon>
        <taxon>Thiotrichales</taxon>
        <taxon>Thiotrichaceae</taxon>
        <taxon>Thiomargarita</taxon>
    </lineage>
</organism>
<dbReference type="EMBL" id="JSZA02000030">
    <property type="protein sequence ID" value="TGO03261.1"/>
    <property type="molecule type" value="Genomic_DNA"/>
</dbReference>
<evidence type="ECO:0000313" key="1">
    <source>
        <dbReference type="EMBL" id="TGO03261.1"/>
    </source>
</evidence>
<evidence type="ECO:0000313" key="2">
    <source>
        <dbReference type="Proteomes" id="UP000030428"/>
    </source>
</evidence>
<reference evidence="1 2" key="1">
    <citation type="journal article" date="2016" name="Front. Microbiol.">
        <title>Single-Cell (Meta-)Genomics of a Dimorphic Candidatus Thiomargarita nelsonii Reveals Genomic Plasticity.</title>
        <authorList>
            <person name="Flood B.E."/>
            <person name="Fliss P."/>
            <person name="Jones D.S."/>
            <person name="Dick G.J."/>
            <person name="Jain S."/>
            <person name="Kaster A.K."/>
            <person name="Winkel M."/>
            <person name="Mussmann M."/>
            <person name="Bailey J."/>
        </authorList>
    </citation>
    <scope>NUCLEOTIDE SEQUENCE [LARGE SCALE GENOMIC DNA]</scope>
    <source>
        <strain evidence="1">Hydrate Ridge</strain>
    </source>
</reference>
<gene>
    <name evidence="1" type="ORF">PN36_09950</name>
</gene>